<evidence type="ECO:0000313" key="8">
    <source>
        <dbReference type="Proteomes" id="UP001500466"/>
    </source>
</evidence>
<feature type="domain" description="Thiamine pyrophosphate enzyme central" evidence="4">
    <location>
        <begin position="205"/>
        <end position="332"/>
    </location>
</feature>
<dbReference type="SUPFAM" id="SSF52467">
    <property type="entry name" value="DHS-like NAD/FAD-binding domain"/>
    <property type="match status" value="1"/>
</dbReference>
<dbReference type="Gene3D" id="3.40.50.970">
    <property type="match status" value="2"/>
</dbReference>
<dbReference type="PROSITE" id="PS00187">
    <property type="entry name" value="TPP_ENZYMES"/>
    <property type="match status" value="1"/>
</dbReference>
<dbReference type="Gene3D" id="3.40.50.1220">
    <property type="entry name" value="TPP-binding domain"/>
    <property type="match status" value="1"/>
</dbReference>
<dbReference type="InterPro" id="IPR029035">
    <property type="entry name" value="DHS-like_NAD/FAD-binding_dom"/>
</dbReference>
<evidence type="ECO:0000256" key="1">
    <source>
        <dbReference type="ARBA" id="ARBA00007812"/>
    </source>
</evidence>
<dbReference type="PANTHER" id="PTHR18968:SF167">
    <property type="entry name" value="ACETOLACTATE SYNTHASE LARGE SUBUNIT ILVB2-RELATED"/>
    <property type="match status" value="1"/>
</dbReference>
<dbReference type="NCBIfam" id="NF006122">
    <property type="entry name" value="PRK08266.1"/>
    <property type="match status" value="1"/>
</dbReference>
<comment type="caution">
    <text evidence="7">The sequence shown here is derived from an EMBL/GenBank/DDBJ whole genome shotgun (WGS) entry which is preliminary data.</text>
</comment>
<feature type="domain" description="Thiamine pyrophosphate enzyme N-terminal TPP-binding" evidence="6">
    <location>
        <begin position="17"/>
        <end position="128"/>
    </location>
</feature>
<dbReference type="Proteomes" id="UP001500466">
    <property type="component" value="Unassembled WGS sequence"/>
</dbReference>
<keyword evidence="8" id="KW-1185">Reference proteome</keyword>
<protein>
    <submittedName>
        <fullName evidence="7">Thiamine pyrophosphate-binding protein</fullName>
    </submittedName>
</protein>
<accession>A0ABP9H4D3</accession>
<dbReference type="Pfam" id="PF02776">
    <property type="entry name" value="TPP_enzyme_N"/>
    <property type="match status" value="1"/>
</dbReference>
<dbReference type="InterPro" id="IPR000399">
    <property type="entry name" value="TPP-bd_CS"/>
</dbReference>
<dbReference type="PANTHER" id="PTHR18968">
    <property type="entry name" value="THIAMINE PYROPHOSPHATE ENZYMES"/>
    <property type="match status" value="1"/>
</dbReference>
<evidence type="ECO:0000313" key="7">
    <source>
        <dbReference type="EMBL" id="GAA4961732.1"/>
    </source>
</evidence>
<dbReference type="Pfam" id="PF02775">
    <property type="entry name" value="TPP_enzyme_C"/>
    <property type="match status" value="1"/>
</dbReference>
<evidence type="ECO:0000259" key="6">
    <source>
        <dbReference type="Pfam" id="PF02776"/>
    </source>
</evidence>
<dbReference type="InterPro" id="IPR012000">
    <property type="entry name" value="Thiamin_PyroP_enz_cen_dom"/>
</dbReference>
<dbReference type="Pfam" id="PF00205">
    <property type="entry name" value="TPP_enzyme_M"/>
    <property type="match status" value="1"/>
</dbReference>
<reference evidence="8" key="1">
    <citation type="journal article" date="2019" name="Int. J. Syst. Evol. Microbiol.">
        <title>The Global Catalogue of Microorganisms (GCM) 10K type strain sequencing project: providing services to taxonomists for standard genome sequencing and annotation.</title>
        <authorList>
            <consortium name="The Broad Institute Genomics Platform"/>
            <consortium name="The Broad Institute Genome Sequencing Center for Infectious Disease"/>
            <person name="Wu L."/>
            <person name="Ma J."/>
        </authorList>
    </citation>
    <scope>NUCLEOTIDE SEQUENCE [LARGE SCALE GENOMIC DNA]</scope>
    <source>
        <strain evidence="8">JCM 17986</strain>
    </source>
</reference>
<dbReference type="RefSeq" id="WP_345675623.1">
    <property type="nucleotide sequence ID" value="NZ_BAABHS010000008.1"/>
</dbReference>
<gene>
    <name evidence="7" type="ORF">GCM10023205_26580</name>
</gene>
<dbReference type="SUPFAM" id="SSF52518">
    <property type="entry name" value="Thiamin diphosphate-binding fold (THDP-binding)"/>
    <property type="match status" value="2"/>
</dbReference>
<dbReference type="CDD" id="cd07035">
    <property type="entry name" value="TPP_PYR_POX_like"/>
    <property type="match status" value="1"/>
</dbReference>
<evidence type="ECO:0000256" key="2">
    <source>
        <dbReference type="ARBA" id="ARBA00023052"/>
    </source>
</evidence>
<dbReference type="CDD" id="cd00568">
    <property type="entry name" value="TPP_enzymes"/>
    <property type="match status" value="1"/>
</dbReference>
<organism evidence="7 8">
    <name type="scientific">Yinghuangia aomiensis</name>
    <dbReference type="NCBI Taxonomy" id="676205"/>
    <lineage>
        <taxon>Bacteria</taxon>
        <taxon>Bacillati</taxon>
        <taxon>Actinomycetota</taxon>
        <taxon>Actinomycetes</taxon>
        <taxon>Kitasatosporales</taxon>
        <taxon>Streptomycetaceae</taxon>
        <taxon>Yinghuangia</taxon>
    </lineage>
</organism>
<keyword evidence="2 3" id="KW-0786">Thiamine pyrophosphate</keyword>
<evidence type="ECO:0000256" key="3">
    <source>
        <dbReference type="RuleBase" id="RU362132"/>
    </source>
</evidence>
<dbReference type="InterPro" id="IPR011766">
    <property type="entry name" value="TPP_enzyme_TPP-bd"/>
</dbReference>
<sequence length="541" mass="56770">MKNSTRRSEPTGPEEWTGGHALARQLVAEGVDTVFGLPGDQLMAALDAFVDAPELRYIVTRHEQATTYMADGYARASGRPGVAMVVPGVGVYNAATGLATAYACSSPVLLIAGQVSRHGIGKDLGLLHDVHDQLDVVRPITKWAERLLHPEDIAPGVNRAFAEMCAGRPRPVEIEIPPEAFAETTAATTLAPVRASGRAAAAAQLEQAAAVLSQAAAPLVVAGGGAVLGDASTALTRIAELLQAPVVTTREGKGAVDDRHPLSVGTAWVNPRMRPVIATADVVLAVGTRFQGIALTPGQKLVHIDVDPEQIGRNHPADVAVVGDAALSLDALAALLTGPPRASRAEEARTMRSDAERQLAAIGPQWEMVRALRQGIPEDGILVCDTTSVAYMCHMGYPVYAPRTYFSTSYMGTLGFGYPAALGVKVARPDAPVVTVTGDGGFLFASNELATAVQHGIHTVTVVFDDGAYGNSNRDQRDRFGGREYGTVLHNPDWVALAKAFGADGVQVDDIAKLPAVLADACAADRSTVIAVPMQRLPSPF</sequence>
<evidence type="ECO:0000259" key="4">
    <source>
        <dbReference type="Pfam" id="PF00205"/>
    </source>
</evidence>
<dbReference type="InterPro" id="IPR029061">
    <property type="entry name" value="THDP-binding"/>
</dbReference>
<name>A0ABP9H4D3_9ACTN</name>
<proteinExistence type="inferred from homology"/>
<feature type="domain" description="Thiamine pyrophosphate enzyme TPP-binding" evidence="5">
    <location>
        <begin position="392"/>
        <end position="532"/>
    </location>
</feature>
<comment type="similarity">
    <text evidence="1 3">Belongs to the TPP enzyme family.</text>
</comment>
<dbReference type="InterPro" id="IPR012001">
    <property type="entry name" value="Thiamin_PyroP_enz_TPP-bd_dom"/>
</dbReference>
<evidence type="ECO:0000259" key="5">
    <source>
        <dbReference type="Pfam" id="PF02775"/>
    </source>
</evidence>
<dbReference type="EMBL" id="BAABHS010000008">
    <property type="protein sequence ID" value="GAA4961732.1"/>
    <property type="molecule type" value="Genomic_DNA"/>
</dbReference>
<dbReference type="InterPro" id="IPR045229">
    <property type="entry name" value="TPP_enz"/>
</dbReference>